<comment type="caution">
    <text evidence="1">The sequence shown here is derived from an EMBL/GenBank/DDBJ whole genome shotgun (WGS) entry which is preliminary data.</text>
</comment>
<reference evidence="1 2" key="1">
    <citation type="submission" date="2020-08" db="EMBL/GenBank/DDBJ databases">
        <title>Genomic Encyclopedia of Type Strains, Phase IV (KMG-IV): sequencing the most valuable type-strain genomes for metagenomic binning, comparative biology and taxonomic classification.</title>
        <authorList>
            <person name="Goeker M."/>
        </authorList>
    </citation>
    <scope>NUCLEOTIDE SEQUENCE [LARGE SCALE GENOMIC DNA]</scope>
    <source>
        <strain evidence="1 2">DSM 103733</strain>
    </source>
</reference>
<dbReference type="RefSeq" id="WP_082125833.1">
    <property type="nucleotide sequence ID" value="NZ_JACHEK010000006.1"/>
</dbReference>
<accession>A0A841JVD5</accession>
<dbReference type="Gene3D" id="1.20.910.10">
    <property type="entry name" value="Heme oxygenase-like"/>
    <property type="match status" value="1"/>
</dbReference>
<dbReference type="AlphaFoldDB" id="A0A841JVD5"/>
<dbReference type="SUPFAM" id="SSF55729">
    <property type="entry name" value="Acyl-CoA N-acyltransferases (Nat)"/>
    <property type="match status" value="1"/>
</dbReference>
<evidence type="ECO:0000313" key="1">
    <source>
        <dbReference type="EMBL" id="MBB6145306.1"/>
    </source>
</evidence>
<evidence type="ECO:0000313" key="2">
    <source>
        <dbReference type="Proteomes" id="UP000538666"/>
    </source>
</evidence>
<dbReference type="InterPro" id="IPR016181">
    <property type="entry name" value="Acyl_CoA_acyltransferase"/>
</dbReference>
<protein>
    <submittedName>
        <fullName evidence="1">Uncharacterized protein</fullName>
    </submittedName>
</protein>
<dbReference type="Pfam" id="PF13444">
    <property type="entry name" value="Acetyltransf_5"/>
    <property type="match status" value="1"/>
</dbReference>
<dbReference type="OrthoDB" id="6857979at2"/>
<name>A0A841JVD5_9BACT</name>
<dbReference type="EMBL" id="JACHEK010000006">
    <property type="protein sequence ID" value="MBB6145306.1"/>
    <property type="molecule type" value="Genomic_DNA"/>
</dbReference>
<dbReference type="InterPro" id="IPR016084">
    <property type="entry name" value="Haem_Oase-like_multi-hlx"/>
</dbReference>
<sequence>MLRFVLDFFANAQNKSGLRQFSDAEVITMSRALTHSIRVIEESGISERKDAKPQEEIKQNMNAKLSLDKYNQLLAPARERFETSIGLSAIRSGNDPRMLEAFLLYFCAIGAQMTEPVESWIRRAAARCADLGFSALAEALLRHARAEAGHHLMMIADLRSLAAHWNLRHKPPVDADELLRVAPSRGAKNYCLVHEENIVGNTPYAQIAIEYEIEQLPLRYGGLFVARCLEIFGPDILPSISFVTEHIDLDIGHTKFNAQELARVIDQIPESMPVLVAAGGAALDAYAQFLTDCVELAQLHCQALEAVSEVPSEFLTWQLRCPIRGSMNELEDSPAEWLDEVRALRGAALFDNGKRPKFKSADGCYTDADPIDLYSWHVLAYAGDTLAGCVRVYPLAENSPPCLTEDLLGDKSFEETLVKLASNRGDVIEIGRWVVDPVLRAQNGLAPGIGLQLAASAGALALALVNQSQSTNAVALFSAGSQDNQYLMLCRLGLKTIYGLEPVISAEYNDVIRVMYCKGPQKLQHRFRRLMDAMASLMKMDRALRISSLWSACVELCQ</sequence>
<dbReference type="Proteomes" id="UP000538666">
    <property type="component" value="Unassembled WGS sequence"/>
</dbReference>
<keyword evidence="2" id="KW-1185">Reference proteome</keyword>
<dbReference type="Gene3D" id="3.40.630.30">
    <property type="match status" value="1"/>
</dbReference>
<gene>
    <name evidence="1" type="ORF">HNQ77_003264</name>
</gene>
<proteinExistence type="predicted"/>
<organism evidence="1 2">
    <name type="scientific">Silvibacterium bohemicum</name>
    <dbReference type="NCBI Taxonomy" id="1577686"/>
    <lineage>
        <taxon>Bacteria</taxon>
        <taxon>Pseudomonadati</taxon>
        <taxon>Acidobacteriota</taxon>
        <taxon>Terriglobia</taxon>
        <taxon>Terriglobales</taxon>
        <taxon>Acidobacteriaceae</taxon>
        <taxon>Silvibacterium</taxon>
    </lineage>
</organism>